<dbReference type="Pfam" id="PF00528">
    <property type="entry name" value="BPD_transp_1"/>
    <property type="match status" value="1"/>
</dbReference>
<feature type="transmembrane region" description="Helical" evidence="7">
    <location>
        <begin position="98"/>
        <end position="119"/>
    </location>
</feature>
<dbReference type="RefSeq" id="WP_188392305.1">
    <property type="nucleotide sequence ID" value="NZ_BMEV01000036.1"/>
</dbReference>
<sequence>MALLLRKILLFLITIALVSVITFAVFQVIPGDPVRIMLGPEADEVQVETLEKQLGLDKPLHVQYANWIGGLFTGDLGQSIRFSQPVIDLIIDRLPVTLSLAFLSLSIVIVVAIPLGIFLAKRQNKGSDIVFSALTQLGMAIPAFWLGMLLMIYIGMRFDFFSISGYVPWSVSIEGALGSLLLPAITIAIPQIAITFRYVRNTVIDQMKLDYVRTLRSKGIQESIVIYKHVLRNSMVPILTVLGLIFVEVVAGTVIVEQVFGLPGLGSLLVTSISYRDFPLVQGIVMYITIMVVVVNFVIDMLYTMLDPRIRLR</sequence>
<feature type="transmembrane region" description="Helical" evidence="7">
    <location>
        <begin position="238"/>
        <end position="260"/>
    </location>
</feature>
<reference evidence="9" key="2">
    <citation type="submission" date="2020-09" db="EMBL/GenBank/DDBJ databases">
        <authorList>
            <person name="Sun Q."/>
            <person name="Zhou Y."/>
        </authorList>
    </citation>
    <scope>NUCLEOTIDE SEQUENCE</scope>
    <source>
        <strain evidence="9">CGMCC 1.12360</strain>
    </source>
</reference>
<comment type="similarity">
    <text evidence="7">Belongs to the binding-protein-dependent transport system permease family.</text>
</comment>
<dbReference type="Gene3D" id="1.10.3720.10">
    <property type="entry name" value="MetI-like"/>
    <property type="match status" value="1"/>
</dbReference>
<keyword evidence="2 7" id="KW-0813">Transport</keyword>
<dbReference type="InterPro" id="IPR045621">
    <property type="entry name" value="BPD_transp_1_N"/>
</dbReference>
<dbReference type="SUPFAM" id="SSF161098">
    <property type="entry name" value="MetI-like"/>
    <property type="match status" value="1"/>
</dbReference>
<evidence type="ECO:0000256" key="5">
    <source>
        <dbReference type="ARBA" id="ARBA00022989"/>
    </source>
</evidence>
<feature type="transmembrane region" description="Helical" evidence="7">
    <location>
        <begin position="131"/>
        <end position="156"/>
    </location>
</feature>
<name>A0A8J2TKY4_9BACI</name>
<feature type="transmembrane region" description="Helical" evidence="7">
    <location>
        <begin position="176"/>
        <end position="199"/>
    </location>
</feature>
<proteinExistence type="inferred from homology"/>
<evidence type="ECO:0000313" key="10">
    <source>
        <dbReference type="Proteomes" id="UP000602050"/>
    </source>
</evidence>
<dbReference type="EMBL" id="BMEV01000036">
    <property type="protein sequence ID" value="GFZ78914.1"/>
    <property type="molecule type" value="Genomic_DNA"/>
</dbReference>
<evidence type="ECO:0000256" key="6">
    <source>
        <dbReference type="ARBA" id="ARBA00023136"/>
    </source>
</evidence>
<evidence type="ECO:0000256" key="7">
    <source>
        <dbReference type="RuleBase" id="RU363032"/>
    </source>
</evidence>
<dbReference type="CDD" id="cd06261">
    <property type="entry name" value="TM_PBP2"/>
    <property type="match status" value="1"/>
</dbReference>
<organism evidence="9 10">
    <name type="scientific">Compostibacillus humi</name>
    <dbReference type="NCBI Taxonomy" id="1245525"/>
    <lineage>
        <taxon>Bacteria</taxon>
        <taxon>Bacillati</taxon>
        <taxon>Bacillota</taxon>
        <taxon>Bacilli</taxon>
        <taxon>Bacillales</taxon>
        <taxon>Bacillaceae</taxon>
        <taxon>Compostibacillus</taxon>
    </lineage>
</organism>
<accession>A0A8J2TKY4</accession>
<evidence type="ECO:0000256" key="1">
    <source>
        <dbReference type="ARBA" id="ARBA00004651"/>
    </source>
</evidence>
<dbReference type="InterPro" id="IPR035906">
    <property type="entry name" value="MetI-like_sf"/>
</dbReference>
<evidence type="ECO:0000313" key="9">
    <source>
        <dbReference type="EMBL" id="GFZ78914.1"/>
    </source>
</evidence>
<keyword evidence="4 7" id="KW-0812">Transmembrane</keyword>
<keyword evidence="6 7" id="KW-0472">Membrane</keyword>
<protein>
    <submittedName>
        <fullName evidence="9">Peptide ABC transporter</fullName>
    </submittedName>
</protein>
<dbReference type="Proteomes" id="UP000602050">
    <property type="component" value="Unassembled WGS sequence"/>
</dbReference>
<evidence type="ECO:0000259" key="8">
    <source>
        <dbReference type="PROSITE" id="PS50928"/>
    </source>
</evidence>
<feature type="transmembrane region" description="Helical" evidence="7">
    <location>
        <begin position="280"/>
        <end position="303"/>
    </location>
</feature>
<evidence type="ECO:0000256" key="4">
    <source>
        <dbReference type="ARBA" id="ARBA00022692"/>
    </source>
</evidence>
<dbReference type="GO" id="GO:0005886">
    <property type="term" value="C:plasma membrane"/>
    <property type="evidence" value="ECO:0007669"/>
    <property type="project" value="UniProtKB-SubCell"/>
</dbReference>
<evidence type="ECO:0000256" key="2">
    <source>
        <dbReference type="ARBA" id="ARBA00022448"/>
    </source>
</evidence>
<dbReference type="PANTHER" id="PTHR43163:SF6">
    <property type="entry name" value="DIPEPTIDE TRANSPORT SYSTEM PERMEASE PROTEIN DPPB-RELATED"/>
    <property type="match status" value="1"/>
</dbReference>
<feature type="domain" description="ABC transmembrane type-1" evidence="8">
    <location>
        <begin position="94"/>
        <end position="303"/>
    </location>
</feature>
<dbReference type="InterPro" id="IPR000515">
    <property type="entry name" value="MetI-like"/>
</dbReference>
<dbReference type="PROSITE" id="PS50928">
    <property type="entry name" value="ABC_TM1"/>
    <property type="match status" value="1"/>
</dbReference>
<reference evidence="9" key="1">
    <citation type="journal article" date="2014" name="Int. J. Syst. Evol. Microbiol.">
        <title>Complete genome sequence of Corynebacterium casei LMG S-19264T (=DSM 44701T), isolated from a smear-ripened cheese.</title>
        <authorList>
            <consortium name="US DOE Joint Genome Institute (JGI-PGF)"/>
            <person name="Walter F."/>
            <person name="Albersmeier A."/>
            <person name="Kalinowski J."/>
            <person name="Ruckert C."/>
        </authorList>
    </citation>
    <scope>NUCLEOTIDE SEQUENCE</scope>
    <source>
        <strain evidence="9">CGMCC 1.12360</strain>
    </source>
</reference>
<comment type="caution">
    <text evidence="9">The sequence shown here is derived from an EMBL/GenBank/DDBJ whole genome shotgun (WGS) entry which is preliminary data.</text>
</comment>
<dbReference type="PANTHER" id="PTHR43163">
    <property type="entry name" value="DIPEPTIDE TRANSPORT SYSTEM PERMEASE PROTEIN DPPB-RELATED"/>
    <property type="match status" value="1"/>
</dbReference>
<keyword evidence="3" id="KW-1003">Cell membrane</keyword>
<feature type="transmembrane region" description="Helical" evidence="7">
    <location>
        <begin position="9"/>
        <end position="29"/>
    </location>
</feature>
<keyword evidence="10" id="KW-1185">Reference proteome</keyword>
<keyword evidence="5 7" id="KW-1133">Transmembrane helix</keyword>
<dbReference type="GO" id="GO:0071916">
    <property type="term" value="F:dipeptide transmembrane transporter activity"/>
    <property type="evidence" value="ECO:0007669"/>
    <property type="project" value="TreeGrafter"/>
</dbReference>
<evidence type="ECO:0000256" key="3">
    <source>
        <dbReference type="ARBA" id="ARBA00022475"/>
    </source>
</evidence>
<comment type="subcellular location">
    <subcellularLocation>
        <location evidence="1 7">Cell membrane</location>
        <topology evidence="1 7">Multi-pass membrane protein</topology>
    </subcellularLocation>
</comment>
<dbReference type="Pfam" id="PF19300">
    <property type="entry name" value="BPD_transp_1_N"/>
    <property type="match status" value="1"/>
</dbReference>
<dbReference type="AlphaFoldDB" id="A0A8J2TKY4"/>
<gene>
    <name evidence="9" type="ORF">GCM10010978_20450</name>
</gene>